<evidence type="ECO:0008006" key="4">
    <source>
        <dbReference type="Google" id="ProtNLM"/>
    </source>
</evidence>
<accession>A1WKR2</accession>
<sequence>MNLRNVLLPLAAVGLPGFGFAAYGWAGVLAVVGAMVMWGLLHFTRLVAVMKKTARRPMGYVGSAVMLNARLRKGVDMMHVLALTQALGEMLSAADAQPEVYRWTDASQSHVTCEFRHGKLVSWVLFRPQDGNASPPPAAP</sequence>
<keyword evidence="1" id="KW-1133">Transmembrane helix</keyword>
<dbReference type="KEGG" id="vei:Veis_2474"/>
<evidence type="ECO:0000256" key="1">
    <source>
        <dbReference type="SAM" id="Phobius"/>
    </source>
</evidence>
<dbReference type="AlphaFoldDB" id="A1WKR2"/>
<keyword evidence="1" id="KW-0472">Membrane</keyword>
<dbReference type="eggNOG" id="ENOG5031HYC">
    <property type="taxonomic scope" value="Bacteria"/>
</dbReference>
<dbReference type="STRING" id="391735.Veis_2474"/>
<dbReference type="EMBL" id="CP000542">
    <property type="protein sequence ID" value="ABM58219.1"/>
    <property type="molecule type" value="Genomic_DNA"/>
</dbReference>
<feature type="transmembrane region" description="Helical" evidence="1">
    <location>
        <begin position="20"/>
        <end position="48"/>
    </location>
</feature>
<dbReference type="OrthoDB" id="8907926at2"/>
<evidence type="ECO:0000313" key="2">
    <source>
        <dbReference type="EMBL" id="ABM58219.1"/>
    </source>
</evidence>
<protein>
    <recommendedName>
        <fullName evidence="4">Glycerate kinase</fullName>
    </recommendedName>
</protein>
<keyword evidence="3" id="KW-1185">Reference proteome</keyword>
<evidence type="ECO:0000313" key="3">
    <source>
        <dbReference type="Proteomes" id="UP000000374"/>
    </source>
</evidence>
<dbReference type="HOGENOM" id="CLU_148090_0_0_4"/>
<reference evidence="3" key="1">
    <citation type="submission" date="2006-12" db="EMBL/GenBank/DDBJ databases">
        <title>Complete sequence of chromosome 1 of Verminephrobacter eiseniae EF01-2.</title>
        <authorList>
            <person name="Copeland A."/>
            <person name="Lucas S."/>
            <person name="Lapidus A."/>
            <person name="Barry K."/>
            <person name="Detter J.C."/>
            <person name="Glavina del Rio T."/>
            <person name="Dalin E."/>
            <person name="Tice H."/>
            <person name="Pitluck S."/>
            <person name="Chertkov O."/>
            <person name="Brettin T."/>
            <person name="Bruce D."/>
            <person name="Han C."/>
            <person name="Tapia R."/>
            <person name="Gilna P."/>
            <person name="Schmutz J."/>
            <person name="Larimer F."/>
            <person name="Land M."/>
            <person name="Hauser L."/>
            <person name="Kyrpides N."/>
            <person name="Kim E."/>
            <person name="Stahl D."/>
            <person name="Richardson P."/>
        </authorList>
    </citation>
    <scope>NUCLEOTIDE SEQUENCE [LARGE SCALE GENOMIC DNA]</scope>
    <source>
        <strain evidence="3">EF01-2</strain>
    </source>
</reference>
<keyword evidence="1" id="KW-0812">Transmembrane</keyword>
<dbReference type="GeneID" id="76461023"/>
<name>A1WKR2_VEREI</name>
<dbReference type="RefSeq" id="WP_011810222.1">
    <property type="nucleotide sequence ID" value="NC_008786.1"/>
</dbReference>
<organism evidence="2 3">
    <name type="scientific">Verminephrobacter eiseniae (strain EF01-2)</name>
    <dbReference type="NCBI Taxonomy" id="391735"/>
    <lineage>
        <taxon>Bacteria</taxon>
        <taxon>Pseudomonadati</taxon>
        <taxon>Pseudomonadota</taxon>
        <taxon>Betaproteobacteria</taxon>
        <taxon>Burkholderiales</taxon>
        <taxon>Comamonadaceae</taxon>
        <taxon>Verminephrobacter</taxon>
    </lineage>
</organism>
<dbReference type="Proteomes" id="UP000000374">
    <property type="component" value="Chromosome"/>
</dbReference>
<gene>
    <name evidence="2" type="ordered locus">Veis_2474</name>
</gene>
<proteinExistence type="predicted"/>